<keyword evidence="1" id="KW-0812">Transmembrane</keyword>
<feature type="transmembrane region" description="Helical" evidence="1">
    <location>
        <begin position="134"/>
        <end position="161"/>
    </location>
</feature>
<dbReference type="KEGG" id="vgu:HYG85_01810"/>
<protein>
    <recommendedName>
        <fullName evidence="4">Glycerophosphoryl diester phosphodiesterase membrane domain-containing protein</fullName>
    </recommendedName>
</protein>
<accession>A0A8J8M7C1</accession>
<sequence length="257" mass="29231">MKGLTFQDIKNDVKHIISKCGVELYVIQFIIILFNVYSTYKQYSIYPKKDMVPALSDVLFTLIEMLVTAMLTIIIVTIINKVYEAEYNNKKEVIVDSIKKLPRFILGYLIIGGIMLGALIAYSFIQIILRSPFFALILGIALIAVYIYILIRFCLAKYILVIEKDSGLVSRSKEFYMMDKGIMIKYFVVAMLTGLIPITLFVSLPGWLGMELSKTAFLVTRLIINVINFILTPLISIAGLSIYKYFIGRNIKRGDTV</sequence>
<evidence type="ECO:0008006" key="4">
    <source>
        <dbReference type="Google" id="ProtNLM"/>
    </source>
</evidence>
<dbReference type="Proteomes" id="UP000677305">
    <property type="component" value="Chromosome"/>
</dbReference>
<gene>
    <name evidence="2" type="ORF">HYG85_01810</name>
</gene>
<dbReference type="EMBL" id="CP058561">
    <property type="protein sequence ID" value="QUH27717.1"/>
    <property type="molecule type" value="Genomic_DNA"/>
</dbReference>
<reference evidence="2 3" key="1">
    <citation type="submission" date="2020-07" db="EMBL/GenBank/DDBJ databases">
        <title>Vallitalea guaymasensis genome.</title>
        <authorList>
            <person name="Postec A."/>
        </authorList>
    </citation>
    <scope>NUCLEOTIDE SEQUENCE [LARGE SCALE GENOMIC DNA]</scope>
    <source>
        <strain evidence="2 3">Ra1766G1</strain>
    </source>
</reference>
<evidence type="ECO:0000313" key="2">
    <source>
        <dbReference type="EMBL" id="QUH27717.1"/>
    </source>
</evidence>
<dbReference type="AlphaFoldDB" id="A0A8J8M7C1"/>
<feature type="transmembrane region" description="Helical" evidence="1">
    <location>
        <begin position="58"/>
        <end position="83"/>
    </location>
</feature>
<feature type="transmembrane region" description="Helical" evidence="1">
    <location>
        <begin position="104"/>
        <end position="128"/>
    </location>
</feature>
<organism evidence="2 3">
    <name type="scientific">Vallitalea guaymasensis</name>
    <dbReference type="NCBI Taxonomy" id="1185412"/>
    <lineage>
        <taxon>Bacteria</taxon>
        <taxon>Bacillati</taxon>
        <taxon>Bacillota</taxon>
        <taxon>Clostridia</taxon>
        <taxon>Lachnospirales</taxon>
        <taxon>Vallitaleaceae</taxon>
        <taxon>Vallitalea</taxon>
    </lineage>
</organism>
<evidence type="ECO:0000256" key="1">
    <source>
        <dbReference type="SAM" id="Phobius"/>
    </source>
</evidence>
<name>A0A8J8M7C1_9FIRM</name>
<feature type="transmembrane region" description="Helical" evidence="1">
    <location>
        <begin position="182"/>
        <end position="202"/>
    </location>
</feature>
<keyword evidence="3" id="KW-1185">Reference proteome</keyword>
<evidence type="ECO:0000313" key="3">
    <source>
        <dbReference type="Proteomes" id="UP000677305"/>
    </source>
</evidence>
<keyword evidence="1" id="KW-1133">Transmembrane helix</keyword>
<feature type="transmembrane region" description="Helical" evidence="1">
    <location>
        <begin position="222"/>
        <end position="243"/>
    </location>
</feature>
<keyword evidence="1" id="KW-0472">Membrane</keyword>
<proteinExistence type="predicted"/>
<feature type="transmembrane region" description="Helical" evidence="1">
    <location>
        <begin position="20"/>
        <end position="38"/>
    </location>
</feature>
<dbReference type="RefSeq" id="WP_212692034.1">
    <property type="nucleotide sequence ID" value="NZ_CP058561.1"/>
</dbReference>